<dbReference type="AlphaFoldDB" id="A0A6A3JML3"/>
<reference evidence="5 7" key="1">
    <citation type="submission" date="2018-09" db="EMBL/GenBank/DDBJ databases">
        <title>Genomic investigation of the strawberry pathogen Phytophthora fragariae indicates pathogenicity is determined by transcriptional variation in three key races.</title>
        <authorList>
            <person name="Adams T.M."/>
            <person name="Armitage A.D."/>
            <person name="Sobczyk M.K."/>
            <person name="Bates H.J."/>
            <person name="Dunwell J.M."/>
            <person name="Nellist C.F."/>
            <person name="Harrison R.J."/>
        </authorList>
    </citation>
    <scope>NUCLEOTIDE SEQUENCE [LARGE SCALE GENOMIC DNA]</scope>
    <source>
        <strain evidence="3 5">SCRP249</strain>
        <strain evidence="2 7">SCRP324</strain>
        <strain evidence="4 6">SCRP333</strain>
    </source>
</reference>
<evidence type="ECO:0000313" key="6">
    <source>
        <dbReference type="Proteomes" id="UP000434957"/>
    </source>
</evidence>
<evidence type="ECO:0000313" key="4">
    <source>
        <dbReference type="EMBL" id="KAE9292069.1"/>
    </source>
</evidence>
<evidence type="ECO:0000313" key="3">
    <source>
        <dbReference type="EMBL" id="KAE8995272.1"/>
    </source>
</evidence>
<keyword evidence="1" id="KW-0732">Signal</keyword>
<gene>
    <name evidence="3" type="ORF">PR001_g20167</name>
    <name evidence="2" type="ORF">PR002_g22915</name>
    <name evidence="4" type="ORF">PR003_g24859</name>
</gene>
<dbReference type="EMBL" id="QXFT01002872">
    <property type="protein sequence ID" value="KAE9292069.1"/>
    <property type="molecule type" value="Genomic_DNA"/>
</dbReference>
<proteinExistence type="predicted"/>
<sequence>MLIRRQCCYQWVLAGFWIPQVSAYLAGYTLSVATSDDVCVSWACSHCCTSCVREVMTPAPLPPFGRVFICNPLHGLIGLLCHPRQFRCGLVVFARLGGPAAHGHRICRSSRSPKGSV</sequence>
<accession>A0A6A3JML3</accession>
<evidence type="ECO:0008006" key="8">
    <source>
        <dbReference type="Google" id="ProtNLM"/>
    </source>
</evidence>
<name>A0A6A3JML3_9STRA</name>
<dbReference type="Proteomes" id="UP000435112">
    <property type="component" value="Unassembled WGS sequence"/>
</dbReference>
<dbReference type="Proteomes" id="UP000429607">
    <property type="component" value="Unassembled WGS sequence"/>
</dbReference>
<evidence type="ECO:0000313" key="7">
    <source>
        <dbReference type="Proteomes" id="UP000435112"/>
    </source>
</evidence>
<evidence type="ECO:0000313" key="5">
    <source>
        <dbReference type="Proteomes" id="UP000429607"/>
    </source>
</evidence>
<organism evidence="3 5">
    <name type="scientific">Phytophthora rubi</name>
    <dbReference type="NCBI Taxonomy" id="129364"/>
    <lineage>
        <taxon>Eukaryota</taxon>
        <taxon>Sar</taxon>
        <taxon>Stramenopiles</taxon>
        <taxon>Oomycota</taxon>
        <taxon>Peronosporomycetes</taxon>
        <taxon>Peronosporales</taxon>
        <taxon>Peronosporaceae</taxon>
        <taxon>Phytophthora</taxon>
    </lineage>
</organism>
<protein>
    <recommendedName>
        <fullName evidence="8">Secreted protein</fullName>
    </recommendedName>
</protein>
<dbReference type="EMBL" id="QXFV01001956">
    <property type="protein sequence ID" value="KAE8995272.1"/>
    <property type="molecule type" value="Genomic_DNA"/>
</dbReference>
<feature type="chain" id="PRO_5036164604" description="Secreted protein" evidence="1">
    <location>
        <begin position="24"/>
        <end position="117"/>
    </location>
</feature>
<dbReference type="Proteomes" id="UP000434957">
    <property type="component" value="Unassembled WGS sequence"/>
</dbReference>
<feature type="signal peptide" evidence="1">
    <location>
        <begin position="1"/>
        <end position="23"/>
    </location>
</feature>
<dbReference type="EMBL" id="QXFU01002536">
    <property type="protein sequence ID" value="KAE8984528.1"/>
    <property type="molecule type" value="Genomic_DNA"/>
</dbReference>
<evidence type="ECO:0000256" key="1">
    <source>
        <dbReference type="SAM" id="SignalP"/>
    </source>
</evidence>
<evidence type="ECO:0000313" key="2">
    <source>
        <dbReference type="EMBL" id="KAE8984528.1"/>
    </source>
</evidence>
<keyword evidence="6" id="KW-1185">Reference proteome</keyword>
<comment type="caution">
    <text evidence="3">The sequence shown here is derived from an EMBL/GenBank/DDBJ whole genome shotgun (WGS) entry which is preliminary data.</text>
</comment>